<keyword evidence="2" id="KW-1185">Reference proteome</keyword>
<dbReference type="Proteomes" id="UP001229346">
    <property type="component" value="Unassembled WGS sequence"/>
</dbReference>
<protein>
    <recommendedName>
        <fullName evidence="3">DUF4825 domain-containing protein</fullName>
    </recommendedName>
</protein>
<name>A0ABT9U247_PAEHA</name>
<evidence type="ECO:0000313" key="1">
    <source>
        <dbReference type="EMBL" id="MDQ0112529.1"/>
    </source>
</evidence>
<sequence>MSEFKSGLGCLGFVLLLFLIMKGCIALQGGQEVVDEKNLMKQIKENFTYALNKTRPNFNHAVYVEKSKYGGYLIETKIPAGWQVYFYSSKENPHNLQGLNLDAHEALYDVSERFTGTNIERARLIKEAIEIFKPSNDYDYRKYVKPFEDKLK</sequence>
<organism evidence="1 2">
    <name type="scientific">Paenibacillus harenae</name>
    <dbReference type="NCBI Taxonomy" id="306543"/>
    <lineage>
        <taxon>Bacteria</taxon>
        <taxon>Bacillati</taxon>
        <taxon>Bacillota</taxon>
        <taxon>Bacilli</taxon>
        <taxon>Bacillales</taxon>
        <taxon>Paenibacillaceae</taxon>
        <taxon>Paenibacillus</taxon>
    </lineage>
</organism>
<gene>
    <name evidence="1" type="ORF">J2T15_001964</name>
</gene>
<proteinExistence type="predicted"/>
<accession>A0ABT9U247</accession>
<dbReference type="RefSeq" id="WP_307203398.1">
    <property type="nucleotide sequence ID" value="NZ_JAUSSU010000003.1"/>
</dbReference>
<dbReference type="EMBL" id="JAUSSU010000003">
    <property type="protein sequence ID" value="MDQ0112529.1"/>
    <property type="molecule type" value="Genomic_DNA"/>
</dbReference>
<evidence type="ECO:0000313" key="2">
    <source>
        <dbReference type="Proteomes" id="UP001229346"/>
    </source>
</evidence>
<comment type="caution">
    <text evidence="1">The sequence shown here is derived from an EMBL/GenBank/DDBJ whole genome shotgun (WGS) entry which is preliminary data.</text>
</comment>
<reference evidence="1 2" key="1">
    <citation type="submission" date="2023-07" db="EMBL/GenBank/DDBJ databases">
        <title>Sorghum-associated microbial communities from plants grown in Nebraska, USA.</title>
        <authorList>
            <person name="Schachtman D."/>
        </authorList>
    </citation>
    <scope>NUCLEOTIDE SEQUENCE [LARGE SCALE GENOMIC DNA]</scope>
    <source>
        <strain evidence="1 2">CC482</strain>
    </source>
</reference>
<evidence type="ECO:0008006" key="3">
    <source>
        <dbReference type="Google" id="ProtNLM"/>
    </source>
</evidence>